<organism evidence="1">
    <name type="scientific">marine metagenome</name>
    <dbReference type="NCBI Taxonomy" id="408172"/>
    <lineage>
        <taxon>unclassified sequences</taxon>
        <taxon>metagenomes</taxon>
        <taxon>ecological metagenomes</taxon>
    </lineage>
</organism>
<reference evidence="1" key="1">
    <citation type="submission" date="2018-05" db="EMBL/GenBank/DDBJ databases">
        <authorList>
            <person name="Lanie J.A."/>
            <person name="Ng W.-L."/>
            <person name="Kazmierczak K.M."/>
            <person name="Andrzejewski T.M."/>
            <person name="Davidsen T.M."/>
            <person name="Wayne K.J."/>
            <person name="Tettelin H."/>
            <person name="Glass J.I."/>
            <person name="Rusch D."/>
            <person name="Podicherti R."/>
            <person name="Tsui H.-C.T."/>
            <person name="Winkler M.E."/>
        </authorList>
    </citation>
    <scope>NUCLEOTIDE SEQUENCE</scope>
</reference>
<name>A0A382N7U0_9ZZZZ</name>
<proteinExistence type="predicted"/>
<dbReference type="AlphaFoldDB" id="A0A382N7U0"/>
<evidence type="ECO:0000313" key="1">
    <source>
        <dbReference type="EMBL" id="SVC56618.1"/>
    </source>
</evidence>
<dbReference type="EMBL" id="UINC01098246">
    <property type="protein sequence ID" value="SVC56618.1"/>
    <property type="molecule type" value="Genomic_DNA"/>
</dbReference>
<gene>
    <name evidence="1" type="ORF">METZ01_LOCUS309472</name>
</gene>
<sequence length="75" mass="8548">MISFREFNFNKAVKAGNLEKSDKKYVDEIEKRGYKIKDFIITSKGYELTIASGREKKSFIGKTPEDVLKKAIKGA</sequence>
<accession>A0A382N7U0</accession>
<protein>
    <submittedName>
        <fullName evidence="1">Uncharacterized protein</fullName>
    </submittedName>
</protein>